<dbReference type="SUPFAM" id="SSF48557">
    <property type="entry name" value="L-aspartase-like"/>
    <property type="match status" value="1"/>
</dbReference>
<dbReference type="RefSeq" id="WP_167148620.1">
    <property type="nucleotide sequence ID" value="NZ_JAAMOX010000001.1"/>
</dbReference>
<protein>
    <submittedName>
        <fullName evidence="2">Histidine ammonia-lyase</fullName>
        <ecNumber evidence="2">4.3.1.3</ecNumber>
    </submittedName>
</protein>
<dbReference type="InterPro" id="IPR008948">
    <property type="entry name" value="L-Aspartase-like"/>
</dbReference>
<evidence type="ECO:0000256" key="1">
    <source>
        <dbReference type="ARBA" id="ARBA00023239"/>
    </source>
</evidence>
<dbReference type="EC" id="4.3.1.3" evidence="2"/>
<dbReference type="InterPro" id="IPR024083">
    <property type="entry name" value="Fumarase/histidase_N"/>
</dbReference>
<dbReference type="EMBL" id="JAAMOX010000001">
    <property type="protein sequence ID" value="NIH53201.1"/>
    <property type="molecule type" value="Genomic_DNA"/>
</dbReference>
<organism evidence="2 3">
    <name type="scientific">Lysinibacter cavernae</name>
    <dbReference type="NCBI Taxonomy" id="1640652"/>
    <lineage>
        <taxon>Bacteria</taxon>
        <taxon>Bacillati</taxon>
        <taxon>Actinomycetota</taxon>
        <taxon>Actinomycetes</taxon>
        <taxon>Micrococcales</taxon>
        <taxon>Microbacteriaceae</taxon>
        <taxon>Lysinibacter</taxon>
    </lineage>
</organism>
<dbReference type="Gene3D" id="1.10.275.10">
    <property type="entry name" value="Fumarase/aspartase (N-terminal domain)"/>
    <property type="match status" value="1"/>
</dbReference>
<comment type="caution">
    <text evidence="2">The sequence shown here is derived from an EMBL/GenBank/DDBJ whole genome shotgun (WGS) entry which is preliminary data.</text>
</comment>
<dbReference type="Gene3D" id="1.20.200.10">
    <property type="entry name" value="Fumarase/aspartase (Central domain)"/>
    <property type="match status" value="1"/>
</dbReference>
<gene>
    <name evidence="2" type="ORF">FHX76_001069</name>
</gene>
<keyword evidence="1 2" id="KW-0456">Lyase</keyword>
<evidence type="ECO:0000313" key="2">
    <source>
        <dbReference type="EMBL" id="NIH53201.1"/>
    </source>
</evidence>
<proteinExistence type="predicted"/>
<sequence length="488" mass="50900">MLVLNGTHLSLDELVSAVRSHEAVSLSAEARERVNRSREQAVDAASRRDVYGRTTGVGANKTAAIAKDDSEHAMRLLRSHAIDAGPFQPADRVRAALIVRLSQLAAGGSGVAIEIVDALAAMISANALPAVRRWGAIGTGDLHAFAATALTLAGERPTVTGMDAPVFKTWTAHDALPFISSNALTLGRAALSLARLDAQRQAALVVAALSCRAMSGNLEAFDHRVAAAAGSDGAEAVAAAMRTLTEGSGSQARIQDPYCLRAIPVLYAPLWDEAAHLRRTIELQISAPQENPLIVSAGDTSGRGDVAHNASFFASVLAHRLDSLRLAVAEPLALAVRRITLLHDPAFTGRDRFLAEGPSGSSGLMMHEYVAASALATARAAATPSALDSVVLSLGAEEDASFSTASVDQLEQQLDATAVILAAEWMSAVRALRQQGVTPSDLVSPLLRMALTQGNELGTDDHDADLDARLDAAIRRVESLGAAGHGAS</sequence>
<reference evidence="2 3" key="1">
    <citation type="submission" date="2020-02" db="EMBL/GenBank/DDBJ databases">
        <title>Sequencing the genomes of 1000 actinobacteria strains.</title>
        <authorList>
            <person name="Klenk H.-P."/>
        </authorList>
    </citation>
    <scope>NUCLEOTIDE SEQUENCE [LARGE SCALE GENOMIC DNA]</scope>
    <source>
        <strain evidence="2 3">DSM 27960</strain>
    </source>
</reference>
<accession>A0A7X5R077</accession>
<dbReference type="InterPro" id="IPR001106">
    <property type="entry name" value="Aromatic_Lyase"/>
</dbReference>
<dbReference type="GO" id="GO:0004397">
    <property type="term" value="F:histidine ammonia-lyase activity"/>
    <property type="evidence" value="ECO:0007669"/>
    <property type="project" value="UniProtKB-EC"/>
</dbReference>
<evidence type="ECO:0000313" key="3">
    <source>
        <dbReference type="Proteomes" id="UP000541033"/>
    </source>
</evidence>
<dbReference type="Pfam" id="PF00221">
    <property type="entry name" value="Lyase_aromatic"/>
    <property type="match status" value="1"/>
</dbReference>
<dbReference type="Proteomes" id="UP000541033">
    <property type="component" value="Unassembled WGS sequence"/>
</dbReference>
<dbReference type="PANTHER" id="PTHR10362">
    <property type="entry name" value="HISTIDINE AMMONIA-LYASE"/>
    <property type="match status" value="1"/>
</dbReference>
<keyword evidence="3" id="KW-1185">Reference proteome</keyword>
<dbReference type="AlphaFoldDB" id="A0A7X5R077"/>
<name>A0A7X5R077_9MICO</name>